<keyword evidence="5" id="KW-0408">Iron</keyword>
<dbReference type="PANTHER" id="PTHR47955">
    <property type="entry name" value="CYTOCHROME P450 FAMILY 71 PROTEIN"/>
    <property type="match status" value="1"/>
</dbReference>
<accession>W9R024</accession>
<keyword evidence="2" id="KW-0349">Heme</keyword>
<dbReference type="Gene3D" id="1.10.630.10">
    <property type="entry name" value="Cytochrome P450"/>
    <property type="match status" value="1"/>
</dbReference>
<dbReference type="EMBL" id="KE343500">
    <property type="protein sequence ID" value="EXB30981.1"/>
    <property type="molecule type" value="Genomic_DNA"/>
</dbReference>
<keyword evidence="7" id="KW-1185">Reference proteome</keyword>
<sequence>MGTLNPYPEKIMSIMRVIQVGNRSIREEEFSDLVEKIRLSEGTMINLSEKIMSSVNSVTGRAAFAGFSLADLYPSVKVLQKVSGTRRELEKLHGKIDKMLEKIITEHKERKLVISGERDDNHDDQEDLVDVLLRLQMDDDLDPPLTASNIKAILLVRFSLF</sequence>
<evidence type="ECO:0000313" key="6">
    <source>
        <dbReference type="EMBL" id="EXB30981.1"/>
    </source>
</evidence>
<evidence type="ECO:0000256" key="5">
    <source>
        <dbReference type="ARBA" id="ARBA00023004"/>
    </source>
</evidence>
<dbReference type="AlphaFoldDB" id="W9R024"/>
<comment type="similarity">
    <text evidence="1">Belongs to the cytochrome P450 family.</text>
</comment>
<evidence type="ECO:0000256" key="2">
    <source>
        <dbReference type="ARBA" id="ARBA00022617"/>
    </source>
</evidence>
<dbReference type="GO" id="GO:0005506">
    <property type="term" value="F:iron ion binding"/>
    <property type="evidence" value="ECO:0007669"/>
    <property type="project" value="InterPro"/>
</dbReference>
<name>W9R024_9ROSA</name>
<evidence type="ECO:0000313" key="7">
    <source>
        <dbReference type="Proteomes" id="UP000030645"/>
    </source>
</evidence>
<keyword evidence="3" id="KW-0479">Metal-binding</keyword>
<dbReference type="SUPFAM" id="SSF48264">
    <property type="entry name" value="Cytochrome P450"/>
    <property type="match status" value="1"/>
</dbReference>
<dbReference type="eggNOG" id="KOG0156">
    <property type="taxonomic scope" value="Eukaryota"/>
</dbReference>
<dbReference type="Proteomes" id="UP000030645">
    <property type="component" value="Unassembled WGS sequence"/>
</dbReference>
<protein>
    <submittedName>
        <fullName evidence="6">Uncharacterized protein</fullName>
    </submittedName>
</protein>
<evidence type="ECO:0000256" key="3">
    <source>
        <dbReference type="ARBA" id="ARBA00022723"/>
    </source>
</evidence>
<dbReference type="InterPro" id="IPR036396">
    <property type="entry name" value="Cyt_P450_sf"/>
</dbReference>
<organism evidence="6 7">
    <name type="scientific">Morus notabilis</name>
    <dbReference type="NCBI Taxonomy" id="981085"/>
    <lineage>
        <taxon>Eukaryota</taxon>
        <taxon>Viridiplantae</taxon>
        <taxon>Streptophyta</taxon>
        <taxon>Embryophyta</taxon>
        <taxon>Tracheophyta</taxon>
        <taxon>Spermatophyta</taxon>
        <taxon>Magnoliopsida</taxon>
        <taxon>eudicotyledons</taxon>
        <taxon>Gunneridae</taxon>
        <taxon>Pentapetalae</taxon>
        <taxon>rosids</taxon>
        <taxon>fabids</taxon>
        <taxon>Rosales</taxon>
        <taxon>Moraceae</taxon>
        <taxon>Moreae</taxon>
        <taxon>Morus</taxon>
    </lineage>
</organism>
<proteinExistence type="inferred from homology"/>
<evidence type="ECO:0000256" key="4">
    <source>
        <dbReference type="ARBA" id="ARBA00023002"/>
    </source>
</evidence>
<dbReference type="GO" id="GO:0004497">
    <property type="term" value="F:monooxygenase activity"/>
    <property type="evidence" value="ECO:0007669"/>
    <property type="project" value="InterPro"/>
</dbReference>
<dbReference type="GO" id="GO:0016705">
    <property type="term" value="F:oxidoreductase activity, acting on paired donors, with incorporation or reduction of molecular oxygen"/>
    <property type="evidence" value="ECO:0007669"/>
    <property type="project" value="InterPro"/>
</dbReference>
<dbReference type="STRING" id="981085.W9R024"/>
<dbReference type="PANTHER" id="PTHR47955:SF8">
    <property type="entry name" value="CYTOCHROME P450 71D11-LIKE"/>
    <property type="match status" value="1"/>
</dbReference>
<gene>
    <name evidence="6" type="ORF">L484_016841</name>
</gene>
<evidence type="ECO:0000256" key="1">
    <source>
        <dbReference type="ARBA" id="ARBA00010617"/>
    </source>
</evidence>
<reference evidence="7" key="1">
    <citation type="submission" date="2013-01" db="EMBL/GenBank/DDBJ databases">
        <title>Draft Genome Sequence of a Mulberry Tree, Morus notabilis C.K. Schneid.</title>
        <authorList>
            <person name="He N."/>
            <person name="Zhao S."/>
        </authorList>
    </citation>
    <scope>NUCLEOTIDE SEQUENCE</scope>
</reference>
<keyword evidence="4" id="KW-0560">Oxidoreductase</keyword>
<dbReference type="GO" id="GO:0020037">
    <property type="term" value="F:heme binding"/>
    <property type="evidence" value="ECO:0007669"/>
    <property type="project" value="InterPro"/>
</dbReference>